<proteinExistence type="predicted"/>
<dbReference type="InterPro" id="IPR002713">
    <property type="entry name" value="FF_domain"/>
</dbReference>
<feature type="coiled-coil region" evidence="2">
    <location>
        <begin position="1042"/>
        <end position="1073"/>
    </location>
</feature>
<keyword evidence="1" id="KW-0677">Repeat</keyword>
<feature type="domain" description="WW" evidence="4">
    <location>
        <begin position="854"/>
        <end position="883"/>
    </location>
</feature>
<feature type="compositionally biased region" description="Gly residues" evidence="3">
    <location>
        <begin position="314"/>
        <end position="325"/>
    </location>
</feature>
<dbReference type="GO" id="GO:0003712">
    <property type="term" value="F:transcription coregulator activity"/>
    <property type="evidence" value="ECO:0007669"/>
    <property type="project" value="TreeGrafter"/>
</dbReference>
<gene>
    <name evidence="6" type="ORF">CLF_105809</name>
</gene>
<feature type="compositionally biased region" description="Pro residues" evidence="3">
    <location>
        <begin position="405"/>
        <end position="442"/>
    </location>
</feature>
<feature type="region of interest" description="Disordered" evidence="3">
    <location>
        <begin position="554"/>
        <end position="593"/>
    </location>
</feature>
<dbReference type="InterPro" id="IPR045148">
    <property type="entry name" value="TCRG1-like"/>
</dbReference>
<dbReference type="FunFam" id="2.20.70.10:FF:000049">
    <property type="entry name" value="Transcription elongation regulator 1-like"/>
    <property type="match status" value="1"/>
</dbReference>
<feature type="domain" description="FF" evidence="5">
    <location>
        <begin position="1055"/>
        <end position="1110"/>
    </location>
</feature>
<feature type="compositionally biased region" description="Low complexity" evidence="3">
    <location>
        <begin position="338"/>
        <end position="350"/>
    </location>
</feature>
<feature type="compositionally biased region" description="Basic and acidic residues" evidence="3">
    <location>
        <begin position="973"/>
        <end position="985"/>
    </location>
</feature>
<dbReference type="PROSITE" id="PS50020">
    <property type="entry name" value="WW_DOMAIN_2"/>
    <property type="match status" value="3"/>
</dbReference>
<feature type="compositionally biased region" description="Basic and acidic residues" evidence="3">
    <location>
        <begin position="805"/>
        <end position="820"/>
    </location>
</feature>
<dbReference type="SMART" id="SM00456">
    <property type="entry name" value="WW"/>
    <property type="match status" value="3"/>
</dbReference>
<evidence type="ECO:0000259" key="5">
    <source>
        <dbReference type="PROSITE" id="PS51676"/>
    </source>
</evidence>
<feature type="domain" description="FF" evidence="5">
    <location>
        <begin position="988"/>
        <end position="1043"/>
    </location>
</feature>
<dbReference type="PANTHER" id="PTHR15377:SF3">
    <property type="entry name" value="WW DOMAIN-CONTAINING PROTEIN"/>
    <property type="match status" value="1"/>
</dbReference>
<reference evidence="6" key="1">
    <citation type="journal article" date="2011" name="Genome Biol.">
        <title>The draft genome of the carcinogenic human liver fluke Clonorchis sinensis.</title>
        <authorList>
            <person name="Wang X."/>
            <person name="Chen W."/>
            <person name="Huang Y."/>
            <person name="Sun J."/>
            <person name="Men J."/>
            <person name="Liu H."/>
            <person name="Luo F."/>
            <person name="Guo L."/>
            <person name="Lv X."/>
            <person name="Deng C."/>
            <person name="Zhou C."/>
            <person name="Fan Y."/>
            <person name="Li X."/>
            <person name="Huang L."/>
            <person name="Hu Y."/>
            <person name="Liang C."/>
            <person name="Hu X."/>
            <person name="Xu J."/>
            <person name="Yu X."/>
        </authorList>
    </citation>
    <scope>NUCLEOTIDE SEQUENCE [LARGE SCALE GENOMIC DNA]</scope>
    <source>
        <strain evidence="6">Henan</strain>
    </source>
</reference>
<dbReference type="Pfam" id="PF00397">
    <property type="entry name" value="WW"/>
    <property type="match status" value="2"/>
</dbReference>
<evidence type="ECO:0000259" key="4">
    <source>
        <dbReference type="PROSITE" id="PS50020"/>
    </source>
</evidence>
<dbReference type="Gene3D" id="2.20.70.10">
    <property type="match status" value="3"/>
</dbReference>
<feature type="compositionally biased region" description="Low complexity" evidence="3">
    <location>
        <begin position="517"/>
        <end position="530"/>
    </location>
</feature>
<dbReference type="Pfam" id="PF01846">
    <property type="entry name" value="FF"/>
    <property type="match status" value="4"/>
</dbReference>
<sequence>MDYETRLAVLDLVPLECRRLRGDLILTYALIEQGLGNSFFTVDPADTRRGHVPVRNITIIAMEDDGVALDEEVASEHSYQHEDGPFDQNGDCKPADVEMTKDDYFKSDEHFVQGSGPRPMRPMRGMPFMRPGMGPNRNGPPFDGYGPPMGMQRGPMRHPQQFPPRYQSMPEDHKEDMDDSVPYGEANIPGNDYDAPPNPNYPNMQPQMRPRGPPPPYMMGPHGGPHPSGPPHGPPPGGPGFAGPPGQNFGGPPGPPFNGPPGQSFNAPPGQSFNGPPGQSFNAPPGQPFNGPPYGGHGMPGSNATGPPFSGPGPAYGGPGAGRPFGGPPGPPFPGPPSNQGAPPGPSFGQNFGGPPPGPGSTGPPANPDFNAPGSNFNQPPGPTYNAPPFHGPGGSNFPGQGRPPFGPPGSTGPPPSIPPSGPPAVPPPGPHAAPNAPPSGPPMSAVASPSGALTPPSSVANSQPAPSTPINPAGTQSAPFVTPETSTVPTYPVAPPPFGSPRPPFSMPGTPPTSAPPNTSSAPINAAAPPMCPPPIPPTIPSGFAFPAGGPTESVPFAMPPGFPGPPGGIGRPMVGPFIPSQPLGPGAPTVPLHMMPPPMHGMSMMPGSMPPFRPPMPFMPPAMPVGAIPPATQPAVQRKTPDDIWVENLTAEGKSYYYNMRTRETRWDRPEGVTVVRQGEVEGTAKPASTTASVVPTMPPLLPTGAATQKPPDVAVWSEYRNPEGKAYYHNSRTGETTWEKPKVLVDWDGSKVTCLNLSSGLLCHVDQSELVHVAFASTRFQVLENKQSKSDVPSEVSTENKITAEVKVTSEAKDSEKSNGSSGENTSTKEEPAKTPKDNSRPVSSTAVPGTPWCVVWTGDDRAFFFNPSQRLSVWEKPEELKGRADVDRLLEKQPAAANPGKLGRSEGNPSSGSIDSDSGETASKKPRLDGEENQPQDNEAQKNHTPENADAETEKPANTPDKIPVGMEAAREAEERAARERAVQPLEVRVRRFREMLVEMQVSAFSTWEKELHKIVFDPRYLLLASKERKQTFEAYVKERAEEERREKKNKLKERKEKFSELLEEAELTSKSSFTEFSTKYAKDERFKGIEKSRDRESMFQDHLAELRKREKDEKHREKEKVKSEFLSLLKETKGLSRHSHWSEVKRKIDADPRYKAVDSSSRREDWFRDFVRKLDENPPSRESSDSRKEREKKERQEASIREREKEVKEALSSSLREREKEREQQLHAEQEENFRTLLSEFVRDPGMTWKEAKKVLRKDSRWELVSDVLQRSERDEMFKEHLSNLSKKSRESKTVSDTDSKEKRFISADLDERNTETNEMDVGAVVFCSMCALEAPGDSDSPKIRVHNNFCGWKTGSSHRMLHCPRCAYVNRPVLMVWRVRLVSLYRSCCVWGFVGDVWLSNLSALRLEEPPHGYLGSRSDFRTQIRGPLVSTVTDGANDLPMETYQKATSCKHWINVSGPDRSTVENRVSVFGAYGYLVNPASWLSIGIEVVAQYLDRPFSVHQKPPDVTILPVFLELQLNGLLQRQNWLPLRTLAGFIFIKPIRRGDSFLMVRQFRQIKLYQRMSPEMLAEFLYQVSRSYDNRRSMREVDERVVTVVPPNRSSLDAILDRLEDAPHAPSAAIHIEDSLLLNFDPLLERPKVPEPVCDCEPSNRAVPLNTSNTMTMVDRISPTPDEQPSPRPTNVDIVKISSDAPSPSSHIPPLASGVAASVTFSPWMHHSILDQALGGSDRSPEWHVFLPAREIVGSSATSVKGHLLAHSTECLTNINGTSEPSISPNSVPIPADVADMDALAVLLGRVNVQDPSVRRADQPSDDGLHTMTTSASLHTASPHDNAGRTPHTKSVNTPSSRFEVIRKLSQTFAPSLAPQSSSQSNTPSSMHVPHDTAKLHRSHLTESAPVDPSCSTTPKLNVSSRLSFGSISGMVTQVARSLYDRLGGVSGLSAATRTPTQADVGTNASPVARASAHMLEETETAPSVFPTSAHDSASGAKMFPAVNPVPSTCTSFAQSGDEDVWESVDSMNDPKPSITDGFTKSISAFDQVVDIVSENKENLQFLPTNADALLSGFHESWIVGNQANPQLLAADVTSLSATTHGNLHMTQLIHGLSASADTASGLQNSSLSDRQSDIAQEWMDLHDEVSRLRSVADDLSGLMVTYERALLDADAYLHRCNTAAVARLTRLAQERDEAVEQVANMHKACEYMVRGIQRAKETIETKKEKQAAAIRLLEKFEKKYPKMVTRTEKIVEHFTTHLGDALAENQRQQEADLRKLDKLRFDLRQAELRETAVAEQIKQL</sequence>
<dbReference type="CDD" id="cd22249">
    <property type="entry name" value="UDM1_RNF168_RNF169-like"/>
    <property type="match status" value="1"/>
</dbReference>
<evidence type="ECO:0000313" key="6">
    <source>
        <dbReference type="EMBL" id="GAA51270.1"/>
    </source>
</evidence>
<dbReference type="SMART" id="SM00441">
    <property type="entry name" value="FF"/>
    <property type="match status" value="4"/>
</dbReference>
<dbReference type="InterPro" id="IPR057565">
    <property type="entry name" value="WW_TCRG1_3rd"/>
</dbReference>
<reference key="2">
    <citation type="submission" date="2011-10" db="EMBL/GenBank/DDBJ databases">
        <title>The genome and transcriptome sequence of Clonorchis sinensis provide insights into the carcinogenic liver fluke.</title>
        <authorList>
            <person name="Wang X."/>
            <person name="Huang Y."/>
            <person name="Chen W."/>
            <person name="Liu H."/>
            <person name="Guo L."/>
            <person name="Chen Y."/>
            <person name="Luo F."/>
            <person name="Zhou W."/>
            <person name="Sun J."/>
            <person name="Mao Q."/>
            <person name="Liang P."/>
            <person name="Zhou C."/>
            <person name="Tian Y."/>
            <person name="Men J."/>
            <person name="Lv X."/>
            <person name="Huang L."/>
            <person name="Zhou J."/>
            <person name="Hu Y."/>
            <person name="Li R."/>
            <person name="Zhang F."/>
            <person name="Lei H."/>
            <person name="Li X."/>
            <person name="Hu X."/>
            <person name="Liang C."/>
            <person name="Xu J."/>
            <person name="Wu Z."/>
            <person name="Yu X."/>
        </authorList>
    </citation>
    <scope>NUCLEOTIDE SEQUENCE</scope>
    <source>
        <strain>Henan</strain>
    </source>
</reference>
<accession>G7YE87</accession>
<dbReference type="SUPFAM" id="SSF51045">
    <property type="entry name" value="WW domain"/>
    <property type="match status" value="3"/>
</dbReference>
<organism evidence="6 7">
    <name type="scientific">Clonorchis sinensis</name>
    <name type="common">Chinese liver fluke</name>
    <dbReference type="NCBI Taxonomy" id="79923"/>
    <lineage>
        <taxon>Eukaryota</taxon>
        <taxon>Metazoa</taxon>
        <taxon>Spiralia</taxon>
        <taxon>Lophotrochozoa</taxon>
        <taxon>Platyhelminthes</taxon>
        <taxon>Trematoda</taxon>
        <taxon>Digenea</taxon>
        <taxon>Opisthorchiida</taxon>
        <taxon>Opisthorchiata</taxon>
        <taxon>Opisthorchiidae</taxon>
        <taxon>Clonorchis</taxon>
    </lineage>
</organism>
<keyword evidence="2" id="KW-0175">Coiled coil</keyword>
<dbReference type="CDD" id="cd00201">
    <property type="entry name" value="WW"/>
    <property type="match status" value="2"/>
</dbReference>
<feature type="compositionally biased region" description="Pro residues" evidence="3">
    <location>
        <begin position="326"/>
        <end position="337"/>
    </location>
</feature>
<dbReference type="EMBL" id="DF143132">
    <property type="protein sequence ID" value="GAA51270.1"/>
    <property type="molecule type" value="Genomic_DNA"/>
</dbReference>
<feature type="coiled-coil region" evidence="2">
    <location>
        <begin position="2184"/>
        <end position="2239"/>
    </location>
</feature>
<dbReference type="PROSITE" id="PS01159">
    <property type="entry name" value="WW_DOMAIN_1"/>
    <property type="match status" value="2"/>
</dbReference>
<evidence type="ECO:0000256" key="2">
    <source>
        <dbReference type="SAM" id="Coils"/>
    </source>
</evidence>
<feature type="compositionally biased region" description="Polar residues" evidence="3">
    <location>
        <begin position="911"/>
        <end position="925"/>
    </location>
</feature>
<feature type="compositionally biased region" description="Low complexity" evidence="3">
    <location>
        <begin position="1869"/>
        <end position="1885"/>
    </location>
</feature>
<feature type="region of interest" description="Disordered" evidence="3">
    <location>
        <begin position="1869"/>
        <end position="1917"/>
    </location>
</feature>
<feature type="region of interest" description="Disordered" evidence="3">
    <location>
        <begin position="1180"/>
        <end position="1234"/>
    </location>
</feature>
<dbReference type="GO" id="GO:0070063">
    <property type="term" value="F:RNA polymerase binding"/>
    <property type="evidence" value="ECO:0007669"/>
    <property type="project" value="InterPro"/>
</dbReference>
<feature type="compositionally biased region" description="Polar residues" evidence="3">
    <location>
        <begin position="263"/>
        <end position="282"/>
    </location>
</feature>
<feature type="non-terminal residue" evidence="6">
    <location>
        <position position="2300"/>
    </location>
</feature>
<dbReference type="SUPFAM" id="SSF81698">
    <property type="entry name" value="FF domain"/>
    <property type="match status" value="4"/>
</dbReference>
<dbReference type="InterPro" id="IPR036517">
    <property type="entry name" value="FF_domain_sf"/>
</dbReference>
<feature type="compositionally biased region" description="Pro residues" evidence="3">
    <location>
        <begin position="559"/>
        <end position="568"/>
    </location>
</feature>
<dbReference type="Gene3D" id="1.10.10.440">
    <property type="entry name" value="FF domain"/>
    <property type="match status" value="4"/>
</dbReference>
<feature type="region of interest" description="Disordered" evidence="3">
    <location>
        <begin position="789"/>
        <end position="853"/>
    </location>
</feature>
<feature type="compositionally biased region" description="Basic and acidic residues" evidence="3">
    <location>
        <begin position="943"/>
        <end position="959"/>
    </location>
</feature>
<feature type="compositionally biased region" description="Polar residues" evidence="3">
    <location>
        <begin position="456"/>
        <end position="490"/>
    </location>
</feature>
<dbReference type="Pfam" id="PF23517">
    <property type="entry name" value="WW_TCERG1"/>
    <property type="match status" value="1"/>
</dbReference>
<protein>
    <submittedName>
        <fullName evidence="6">Transcription elongation regulator 1</fullName>
    </submittedName>
</protein>
<dbReference type="InterPro" id="IPR036020">
    <property type="entry name" value="WW_dom_sf"/>
</dbReference>
<name>G7YE87_CLOSI</name>
<feature type="domain" description="FF" evidence="5">
    <location>
        <begin position="1123"/>
        <end position="1178"/>
    </location>
</feature>
<dbReference type="GO" id="GO:0005634">
    <property type="term" value="C:nucleus"/>
    <property type="evidence" value="ECO:0007669"/>
    <property type="project" value="TreeGrafter"/>
</dbReference>
<dbReference type="PROSITE" id="PS51676">
    <property type="entry name" value="FF"/>
    <property type="match status" value="4"/>
</dbReference>
<dbReference type="FunFam" id="1.10.10.440:FF:000001">
    <property type="entry name" value="Transcription elongation regulator 1 like"/>
    <property type="match status" value="1"/>
</dbReference>
<feature type="compositionally biased region" description="Pro residues" evidence="3">
    <location>
        <begin position="227"/>
        <end position="238"/>
    </location>
</feature>
<feature type="region of interest" description="Disordered" evidence="3">
    <location>
        <begin position="895"/>
        <end position="985"/>
    </location>
</feature>
<feature type="domain" description="FF" evidence="5">
    <location>
        <begin position="1230"/>
        <end position="1289"/>
    </location>
</feature>
<feature type="domain" description="WW" evidence="4">
    <location>
        <begin position="647"/>
        <end position="674"/>
    </location>
</feature>
<dbReference type="PANTHER" id="PTHR15377">
    <property type="entry name" value="TRANSCRIPTION ELONGATION REGULATOR 1"/>
    <property type="match status" value="1"/>
</dbReference>
<feature type="domain" description="WW" evidence="4">
    <location>
        <begin position="719"/>
        <end position="746"/>
    </location>
</feature>
<evidence type="ECO:0000313" key="7">
    <source>
        <dbReference type="Proteomes" id="UP000008909"/>
    </source>
</evidence>
<feature type="compositionally biased region" description="Gly residues" evidence="3">
    <location>
        <begin position="239"/>
        <end position="251"/>
    </location>
</feature>
<evidence type="ECO:0000256" key="3">
    <source>
        <dbReference type="SAM" id="MobiDB-lite"/>
    </source>
</evidence>
<keyword evidence="7" id="KW-1185">Reference proteome</keyword>
<dbReference type="Proteomes" id="UP000008909">
    <property type="component" value="Unassembled WGS sequence"/>
</dbReference>
<feature type="compositionally biased region" description="Basic and acidic residues" evidence="3">
    <location>
        <begin position="830"/>
        <end position="843"/>
    </location>
</feature>
<feature type="compositionally biased region" description="Pro residues" evidence="3">
    <location>
        <begin position="493"/>
        <end position="516"/>
    </location>
</feature>
<feature type="region of interest" description="Disordered" evidence="3">
    <location>
        <begin position="150"/>
        <end position="536"/>
    </location>
</feature>
<evidence type="ECO:0000256" key="1">
    <source>
        <dbReference type="ARBA" id="ARBA00022737"/>
    </source>
</evidence>
<feature type="region of interest" description="Disordered" evidence="3">
    <location>
        <begin position="1096"/>
        <end position="1126"/>
    </location>
</feature>
<feature type="compositionally biased region" description="Low complexity" evidence="3">
    <location>
        <begin position="191"/>
        <end position="210"/>
    </location>
</feature>
<dbReference type="InterPro" id="IPR001202">
    <property type="entry name" value="WW_dom"/>
</dbReference>
<feature type="region of interest" description="Disordered" evidence="3">
    <location>
        <begin position="1833"/>
        <end position="1855"/>
    </location>
</feature>